<evidence type="ECO:0000259" key="1">
    <source>
        <dbReference type="PROSITE" id="PS51352"/>
    </source>
</evidence>
<reference evidence="2 3" key="1">
    <citation type="submission" date="2018-12" db="EMBL/GenBank/DDBJ databases">
        <authorList>
            <consortium name="Pathogen Informatics"/>
        </authorList>
    </citation>
    <scope>NUCLEOTIDE SEQUENCE [LARGE SCALE GENOMIC DNA]</scope>
    <source>
        <strain evidence="2 3">NCTC10485</strain>
    </source>
</reference>
<evidence type="ECO:0000313" key="2">
    <source>
        <dbReference type="EMBL" id="VEG46873.1"/>
    </source>
</evidence>
<dbReference type="Gene3D" id="1.25.40.10">
    <property type="entry name" value="Tetratricopeptide repeat domain"/>
    <property type="match status" value="1"/>
</dbReference>
<dbReference type="GO" id="GO:0006950">
    <property type="term" value="P:response to stress"/>
    <property type="evidence" value="ECO:0007669"/>
    <property type="project" value="UniProtKB-ARBA"/>
</dbReference>
<dbReference type="InterPro" id="IPR013766">
    <property type="entry name" value="Thioredoxin_domain"/>
</dbReference>
<protein>
    <submittedName>
        <fullName evidence="2">Thioredoxin</fullName>
    </submittedName>
</protein>
<dbReference type="Proteomes" id="UP000282551">
    <property type="component" value="Chromosome"/>
</dbReference>
<keyword evidence="3" id="KW-1185">Reference proteome</keyword>
<dbReference type="Gene3D" id="3.40.30.10">
    <property type="entry name" value="Glutaredoxin"/>
    <property type="match status" value="1"/>
</dbReference>
<dbReference type="SUPFAM" id="SSF52833">
    <property type="entry name" value="Thioredoxin-like"/>
    <property type="match status" value="1"/>
</dbReference>
<dbReference type="PROSITE" id="PS51352">
    <property type="entry name" value="THIOREDOXIN_2"/>
    <property type="match status" value="1"/>
</dbReference>
<organism evidence="2 3">
    <name type="scientific">Mycolicibacterium chitae</name>
    <name type="common">Mycobacterium chitae</name>
    <dbReference type="NCBI Taxonomy" id="1792"/>
    <lineage>
        <taxon>Bacteria</taxon>
        <taxon>Bacillati</taxon>
        <taxon>Actinomycetota</taxon>
        <taxon>Actinomycetes</taxon>
        <taxon>Mycobacteriales</taxon>
        <taxon>Mycobacteriaceae</taxon>
        <taxon>Mycolicibacterium</taxon>
    </lineage>
</organism>
<dbReference type="PANTHER" id="PTHR43601:SF3">
    <property type="entry name" value="THIOREDOXIN, MITOCHONDRIAL"/>
    <property type="match status" value="1"/>
</dbReference>
<feature type="domain" description="Thioredoxin" evidence="1">
    <location>
        <begin position="8"/>
        <end position="138"/>
    </location>
</feature>
<accession>A0A3S4RC34</accession>
<dbReference type="Pfam" id="PF00085">
    <property type="entry name" value="Thioredoxin"/>
    <property type="match status" value="1"/>
</dbReference>
<name>A0A3S4RC34_MYCCI</name>
<sequence length="291" mass="30164">MAGAVDLSALKRPAAQAAAPSDAPAEIPNAVEITEANFEAEVLIRSGEVPVVVVMWSPRSEASVQLAEILGALAGQDNGKWVLATVDVDTTPRVAQAFGVQAIPTVVALAGGQPLQGGSFQGMQPPEQLRKWVDSLLEVTAGKLSGGGAPDEPEQVDPAVAAARQHLESGDFEAAKAAYEEILAGDPANAEAKGAIRQISFLSRATAQTPDAIATADADPTNIEAAFAAADVQLLNQDVAGAFDRLIGLVKRTAGDDRTAVRARLVELFELFDAADPDVIAGRRNLANALF</sequence>
<dbReference type="InterPro" id="IPR036249">
    <property type="entry name" value="Thioredoxin-like_sf"/>
</dbReference>
<proteinExistence type="predicted"/>
<dbReference type="OrthoDB" id="5181746at2"/>
<gene>
    <name evidence="2" type="primary">ybbN</name>
    <name evidence="2" type="ORF">NCTC10485_01317</name>
</gene>
<dbReference type="CDD" id="cd02956">
    <property type="entry name" value="ybbN"/>
    <property type="match status" value="1"/>
</dbReference>
<dbReference type="AlphaFoldDB" id="A0A3S4RC34"/>
<dbReference type="InterPro" id="IPR011990">
    <property type="entry name" value="TPR-like_helical_dom_sf"/>
</dbReference>
<dbReference type="PANTHER" id="PTHR43601">
    <property type="entry name" value="THIOREDOXIN, MITOCHONDRIAL"/>
    <property type="match status" value="1"/>
</dbReference>
<dbReference type="Pfam" id="PF14561">
    <property type="entry name" value="TPR_20"/>
    <property type="match status" value="1"/>
</dbReference>
<dbReference type="GO" id="GO:0045454">
    <property type="term" value="P:cell redox homeostasis"/>
    <property type="evidence" value="ECO:0007669"/>
    <property type="project" value="TreeGrafter"/>
</dbReference>
<evidence type="ECO:0000313" key="3">
    <source>
        <dbReference type="Proteomes" id="UP000282551"/>
    </source>
</evidence>
<dbReference type="EMBL" id="LR134355">
    <property type="protein sequence ID" value="VEG46873.1"/>
    <property type="molecule type" value="Genomic_DNA"/>
</dbReference>